<reference evidence="1 2" key="1">
    <citation type="journal article" date="2022" name="bioRxiv">
        <title>Genomics of Preaxostyla Flagellates Illuminates Evolutionary Transitions and the Path Towards Mitochondrial Loss.</title>
        <authorList>
            <person name="Novak L.V.F."/>
            <person name="Treitli S.C."/>
            <person name="Pyrih J."/>
            <person name="Halakuc P."/>
            <person name="Pipaliya S.V."/>
            <person name="Vacek V."/>
            <person name="Brzon O."/>
            <person name="Soukal P."/>
            <person name="Eme L."/>
            <person name="Dacks J.B."/>
            <person name="Karnkowska A."/>
            <person name="Elias M."/>
            <person name="Hampl V."/>
        </authorList>
    </citation>
    <scope>NUCLEOTIDE SEQUENCE [LARGE SCALE GENOMIC DNA]</scope>
    <source>
        <strain evidence="1">NAU3</strain>
        <tissue evidence="1">Gut</tissue>
    </source>
</reference>
<gene>
    <name evidence="1" type="ORF">BLNAU_23236</name>
</gene>
<keyword evidence="2" id="KW-1185">Reference proteome</keyword>
<dbReference type="EMBL" id="JARBJD010000456">
    <property type="protein sequence ID" value="KAK2941845.1"/>
    <property type="molecule type" value="Genomic_DNA"/>
</dbReference>
<dbReference type="SUPFAM" id="SSF51126">
    <property type="entry name" value="Pectin lyase-like"/>
    <property type="match status" value="1"/>
</dbReference>
<proteinExistence type="predicted"/>
<evidence type="ECO:0000313" key="2">
    <source>
        <dbReference type="Proteomes" id="UP001281761"/>
    </source>
</evidence>
<accession>A0ABQ9WUY3</accession>
<dbReference type="Proteomes" id="UP001281761">
    <property type="component" value="Unassembled WGS sequence"/>
</dbReference>
<protein>
    <submittedName>
        <fullName evidence="1">Uncharacterized protein</fullName>
    </submittedName>
</protein>
<sequence length="266" mass="28226">MSTDNDIITQSTDRTVSVMCANSWISDTDLPLGTGPLFNFDSILEQPHLSPSFRVETSLSHCLLQNITSSPTSVLHQGGSNEHSQKMIGVEVSGCTNHLYGTICHDMNKGGSVLCLNSSFSRCSTSLEPSSTHPTYILQHRTGAEQRFELPPTDSSSVSFSHCTFLSMTTSKFPGGGAIELKSGCSAVSITTCSFINCTATFRAGSGGAVNVLFNENSSQSVSFLSCVFAGCHAPTRGGSIGVRGNDYISSSIPSISHQVLIRPLL</sequence>
<name>A0ABQ9WUY3_9EUKA</name>
<organism evidence="1 2">
    <name type="scientific">Blattamonas nauphoetae</name>
    <dbReference type="NCBI Taxonomy" id="2049346"/>
    <lineage>
        <taxon>Eukaryota</taxon>
        <taxon>Metamonada</taxon>
        <taxon>Preaxostyla</taxon>
        <taxon>Oxymonadida</taxon>
        <taxon>Blattamonas</taxon>
    </lineage>
</organism>
<evidence type="ECO:0000313" key="1">
    <source>
        <dbReference type="EMBL" id="KAK2941845.1"/>
    </source>
</evidence>
<comment type="caution">
    <text evidence="1">The sequence shown here is derived from an EMBL/GenBank/DDBJ whole genome shotgun (WGS) entry which is preliminary data.</text>
</comment>
<dbReference type="InterPro" id="IPR011050">
    <property type="entry name" value="Pectin_lyase_fold/virulence"/>
</dbReference>